<keyword evidence="1" id="KW-0472">Membrane</keyword>
<gene>
    <name evidence="2" type="ORF">EI981_28105</name>
</gene>
<dbReference type="AlphaFoldDB" id="A0A3Q9IE07"/>
<evidence type="ECO:0000256" key="1">
    <source>
        <dbReference type="SAM" id="Phobius"/>
    </source>
</evidence>
<feature type="transmembrane region" description="Helical" evidence="1">
    <location>
        <begin position="82"/>
        <end position="103"/>
    </location>
</feature>
<reference evidence="3" key="1">
    <citation type="submission" date="2018-12" db="EMBL/GenBank/DDBJ databases">
        <title>Complete genome sequence of Paenibacillus sp. MBLB1234.</title>
        <authorList>
            <person name="Nam Y.-D."/>
            <person name="Kang J."/>
            <person name="Chung W.-H."/>
            <person name="Park Y.S."/>
        </authorList>
    </citation>
    <scope>NUCLEOTIDE SEQUENCE [LARGE SCALE GENOMIC DNA]</scope>
    <source>
        <strain evidence="3">MBLB1234</strain>
    </source>
</reference>
<keyword evidence="1" id="KW-1133">Transmembrane helix</keyword>
<dbReference type="KEGG" id="plut:EI981_28105"/>
<dbReference type="Proteomes" id="UP000270678">
    <property type="component" value="Chromosome"/>
</dbReference>
<keyword evidence="1" id="KW-0812">Transmembrane</keyword>
<evidence type="ECO:0000313" key="3">
    <source>
        <dbReference type="Proteomes" id="UP000270678"/>
    </source>
</evidence>
<keyword evidence="3" id="KW-1185">Reference proteome</keyword>
<name>A0A3Q9IE07_9BACL</name>
<proteinExistence type="predicted"/>
<sequence>MYGAQSSRSRKQSFVLWRELIPAYLAPAIMAGIGGIITADKVLQIRALTTIGGSSLLIAFCMGLWLRTRRPHNQWFVRAPRLFVTLAFALGGALFGLLAAWGITTLLPNSPYLWLGQIGFDLPISSAIACTTMSWRWRGTLSK</sequence>
<feature type="transmembrane region" description="Helical" evidence="1">
    <location>
        <begin position="45"/>
        <end position="66"/>
    </location>
</feature>
<organism evidence="2 3">
    <name type="scientific">Paenibacillus lutimineralis</name>
    <dbReference type="NCBI Taxonomy" id="2707005"/>
    <lineage>
        <taxon>Bacteria</taxon>
        <taxon>Bacillati</taxon>
        <taxon>Bacillota</taxon>
        <taxon>Bacilli</taxon>
        <taxon>Bacillales</taxon>
        <taxon>Paenibacillaceae</taxon>
        <taxon>Paenibacillus</taxon>
    </lineage>
</organism>
<accession>A0A3Q9IE07</accession>
<evidence type="ECO:0000313" key="2">
    <source>
        <dbReference type="EMBL" id="AZS18511.1"/>
    </source>
</evidence>
<dbReference type="OrthoDB" id="2643490at2"/>
<dbReference type="EMBL" id="CP034346">
    <property type="protein sequence ID" value="AZS18511.1"/>
    <property type="molecule type" value="Genomic_DNA"/>
</dbReference>
<protein>
    <submittedName>
        <fullName evidence="2">Uncharacterized protein</fullName>
    </submittedName>
</protein>
<feature type="transmembrane region" description="Helical" evidence="1">
    <location>
        <begin position="21"/>
        <end position="39"/>
    </location>
</feature>